<organism evidence="5 6">
    <name type="scientific">Paenibacillus aurantiacus</name>
    <dbReference type="NCBI Taxonomy" id="1936118"/>
    <lineage>
        <taxon>Bacteria</taxon>
        <taxon>Bacillati</taxon>
        <taxon>Bacillota</taxon>
        <taxon>Bacilli</taxon>
        <taxon>Bacillales</taxon>
        <taxon>Paenibacillaceae</taxon>
        <taxon>Paenibacillus</taxon>
    </lineage>
</organism>
<name>A0ABV5KRV2_9BACL</name>
<dbReference type="Pfam" id="PF03323">
    <property type="entry name" value="GerA"/>
    <property type="match status" value="1"/>
</dbReference>
<evidence type="ECO:0000313" key="5">
    <source>
        <dbReference type="EMBL" id="MFB9327955.1"/>
    </source>
</evidence>
<comment type="similarity">
    <text evidence="1">Belongs to the GerABKA family.</text>
</comment>
<dbReference type="PANTHER" id="PTHR22550">
    <property type="entry name" value="SPORE GERMINATION PROTEIN"/>
    <property type="match status" value="1"/>
</dbReference>
<evidence type="ECO:0000313" key="6">
    <source>
        <dbReference type="Proteomes" id="UP001589747"/>
    </source>
</evidence>
<keyword evidence="4" id="KW-1133">Transmembrane helix</keyword>
<feature type="transmembrane region" description="Helical" evidence="4">
    <location>
        <begin position="378"/>
        <end position="398"/>
    </location>
</feature>
<dbReference type="EMBL" id="JBHMDO010000031">
    <property type="protein sequence ID" value="MFB9327955.1"/>
    <property type="molecule type" value="Genomic_DNA"/>
</dbReference>
<comment type="caution">
    <text evidence="5">The sequence shown here is derived from an EMBL/GenBank/DDBJ whole genome shotgun (WGS) entry which is preliminary data.</text>
</comment>
<accession>A0ABV5KRV2</accession>
<feature type="transmembrane region" description="Helical" evidence="4">
    <location>
        <begin position="405"/>
        <end position="430"/>
    </location>
</feature>
<feature type="transmembrane region" description="Helical" evidence="4">
    <location>
        <begin position="283"/>
        <end position="302"/>
    </location>
</feature>
<proteinExistence type="inferred from homology"/>
<evidence type="ECO:0000256" key="4">
    <source>
        <dbReference type="SAM" id="Phobius"/>
    </source>
</evidence>
<keyword evidence="4" id="KW-0812">Transmembrane</keyword>
<dbReference type="InterPro" id="IPR004995">
    <property type="entry name" value="Spore_Ger"/>
</dbReference>
<dbReference type="InterPro" id="IPR050768">
    <property type="entry name" value="UPF0353/GerABKA_families"/>
</dbReference>
<keyword evidence="2 4" id="KW-0472">Membrane</keyword>
<dbReference type="PIRSF" id="PIRSF005690">
    <property type="entry name" value="GerBA"/>
    <property type="match status" value="1"/>
</dbReference>
<feature type="transmembrane region" description="Helical" evidence="4">
    <location>
        <begin position="241"/>
        <end position="262"/>
    </location>
</feature>
<evidence type="ECO:0000256" key="1">
    <source>
        <dbReference type="ARBA" id="ARBA00005278"/>
    </source>
</evidence>
<reference evidence="5 6" key="1">
    <citation type="submission" date="2024-09" db="EMBL/GenBank/DDBJ databases">
        <authorList>
            <person name="Sun Q."/>
            <person name="Mori K."/>
        </authorList>
    </citation>
    <scope>NUCLEOTIDE SEQUENCE [LARGE SCALE GENOMIC DNA]</scope>
    <source>
        <strain evidence="5 6">TISTR 2452</strain>
    </source>
</reference>
<evidence type="ECO:0000256" key="3">
    <source>
        <dbReference type="SAM" id="MobiDB-lite"/>
    </source>
</evidence>
<feature type="region of interest" description="Disordered" evidence="3">
    <location>
        <begin position="472"/>
        <end position="493"/>
    </location>
</feature>
<sequence length="493" mass="54912">MHHVPVAERIPWLRAQLTSISDARFVVVEDGGGQTCTLIYLATIIDHQFVQQFIVSSVNSADKSDAAAWKAHVQRMLSASASATQDAQHALSSLLAGCVLLVFETEADMLLVPIRSVDKRAAAEAENEPVVRGPKEAFVEDFQTNIGLIRKRIKHAGLKLEEQQLGRYSNTNIMLAYIDGIADPKVIAEMKKRMSYIDMDGVLASSYIEEFIEDNPLSPFPQVQYTERPDIMAAALLEGRIGIVVDGTPMALLVPVTLYMFLQSAEDYYQRYFAATWIRWIRYLFLMIAFFLPSVYIAITTFHPEMIPPNLLLSVAAARESVPFPAIVEAFIMEISFEAIREAGLRIPKPLGQTVSIIGALIIGQAAVQAGIVSAPLLIVVSITGVASFLIPHFDLALSIRLLRFPVMILAGTLGLYGILISIFAIYMHLVNLHSFGTPYLSPTAPIRFGDWKDVLVRVPWWMMRKRPNLGEGGAGERMQPTRRLNKQEEREW</sequence>
<evidence type="ECO:0000256" key="2">
    <source>
        <dbReference type="ARBA" id="ARBA00023136"/>
    </source>
</evidence>
<dbReference type="Proteomes" id="UP001589747">
    <property type="component" value="Unassembled WGS sequence"/>
</dbReference>
<protein>
    <submittedName>
        <fullName evidence="5">Spore germination protein</fullName>
    </submittedName>
</protein>
<dbReference type="RefSeq" id="WP_377496786.1">
    <property type="nucleotide sequence ID" value="NZ_JBHMDO010000031.1"/>
</dbReference>
<dbReference type="PANTHER" id="PTHR22550:SF5">
    <property type="entry name" value="LEUCINE ZIPPER PROTEIN 4"/>
    <property type="match status" value="1"/>
</dbReference>
<keyword evidence="6" id="KW-1185">Reference proteome</keyword>
<gene>
    <name evidence="5" type="ORF">ACFFSY_18675</name>
</gene>